<dbReference type="FunFam" id="2.60.40.60:FF:000012">
    <property type="entry name" value="Cadherin 24"/>
    <property type="match status" value="1"/>
</dbReference>
<feature type="domain" description="Cadherin" evidence="21">
    <location>
        <begin position="156"/>
        <end position="264"/>
    </location>
</feature>
<comment type="subcellular location">
    <subcellularLocation>
        <location evidence="2">Cell junction</location>
        <location evidence="2">Adherens junction</location>
    </subcellularLocation>
    <subcellularLocation>
        <location evidence="1 18">Cell membrane</location>
        <topology evidence="1 18">Single-pass type I membrane protein</topology>
    </subcellularLocation>
</comment>
<dbReference type="PANTHER" id="PTHR24027:SF84">
    <property type="entry name" value="CADHERIN-20"/>
    <property type="match status" value="1"/>
</dbReference>
<gene>
    <name evidence="22" type="primary">CDH20</name>
</gene>
<feature type="transmembrane region" description="Helical" evidence="19">
    <location>
        <begin position="611"/>
        <end position="632"/>
    </location>
</feature>
<keyword evidence="9 17" id="KW-0106">Calcium</keyword>
<keyword evidence="23" id="KW-1185">Reference proteome</keyword>
<dbReference type="InterPro" id="IPR002126">
    <property type="entry name" value="Cadherin-like_dom"/>
</dbReference>
<evidence type="ECO:0000313" key="23">
    <source>
        <dbReference type="Proteomes" id="UP000694402"/>
    </source>
</evidence>
<name>A0AAZ3SWT4_ONCTS</name>
<dbReference type="PRINTS" id="PR00205">
    <property type="entry name" value="CADHERIN"/>
</dbReference>
<dbReference type="FunFam" id="4.10.900.10:FF:000001">
    <property type="entry name" value="Cadherin 2"/>
    <property type="match status" value="1"/>
</dbReference>
<dbReference type="Gene3D" id="2.60.40.60">
    <property type="entry name" value="Cadherins"/>
    <property type="match status" value="5"/>
</dbReference>
<sequence>RWVIGSLKKTQNNLLSLALLTLLCEAQGRMDKARSQEESRAGLLRRVKRGWVWNQFFVLEEYTGLEPLYIGKLHSDMDLGDGSIKYILSGDGAGTTFTIDDSTGDIHAIKRLDREVKAQYLLKAQAWNRQTDRPLEPESQFIVKIQDINDNEPKFQDGPYQATIPEMSTIGTEVIRLTATDADDPTYGNSARVVYSILQGQPYFSVEPKTGEVRVSLAGMDREVREIYSIIIQAKDMGGQLGGLAGTTVVNITLSDVNDNPPMFDQKLYQMSVLESAPVGSVVGRIRAKDRDIGINAEMRYSIIDGDGRDTFDISTDPTNLFGIITIKKPLNFESKASYTLKIEGANTHLDHRFLDKGPFSHVTIVHVSVEDIDEPPEFSSAAYYIEVSEEAEIGTVFTTVSARDPDASNNSIRYSIEMTTDLGKYFYIDITSGALMTVLALDREELSWHNITVLAMEMSNPSMIGSVSVAVKILDVNDNPPSLTHYFEAFVCESAKAGQLIQTVTAIDPDDPLGGQHFYYSLAPEAANNPNFTLRDNQDNTAWILTRRGGWSQQDQSVYYLPIFISDGELPVQTSTSTLTIRVCSCDVEGNVMSCNAEAYHLPASLSRGALIAILACIFVMLVMILLMLSLRSHRKRPYLHDEEDNVHENIVRYDDEGGGEEDTEAFDIAAMWNPHEAHLVGKQRQDMLPEIESLSRYVPLACVGWPGSVCVGGDSNVQGYVLSKLLEADLDPCAPPYDSLQTYAYEGEGSVAESLSSLQSGCSNTDHEYDYLNDWGPRFKKLAEMYGVLETNNPPMW</sequence>
<dbReference type="GO" id="GO:0008013">
    <property type="term" value="F:beta-catenin binding"/>
    <property type="evidence" value="ECO:0007669"/>
    <property type="project" value="TreeGrafter"/>
</dbReference>
<dbReference type="GO" id="GO:0007043">
    <property type="term" value="P:cell-cell junction assembly"/>
    <property type="evidence" value="ECO:0007669"/>
    <property type="project" value="TreeGrafter"/>
</dbReference>
<dbReference type="InterPro" id="IPR027397">
    <property type="entry name" value="Catenin-bd_sf"/>
</dbReference>
<evidence type="ECO:0000256" key="12">
    <source>
        <dbReference type="ARBA" id="ARBA00022989"/>
    </source>
</evidence>
<organism evidence="22 23">
    <name type="scientific">Oncorhynchus tshawytscha</name>
    <name type="common">Chinook salmon</name>
    <name type="synonym">Salmo tshawytscha</name>
    <dbReference type="NCBI Taxonomy" id="74940"/>
    <lineage>
        <taxon>Eukaryota</taxon>
        <taxon>Metazoa</taxon>
        <taxon>Chordata</taxon>
        <taxon>Craniata</taxon>
        <taxon>Vertebrata</taxon>
        <taxon>Euteleostomi</taxon>
        <taxon>Actinopterygii</taxon>
        <taxon>Neopterygii</taxon>
        <taxon>Teleostei</taxon>
        <taxon>Protacanthopterygii</taxon>
        <taxon>Salmoniformes</taxon>
        <taxon>Salmonidae</taxon>
        <taxon>Salmoninae</taxon>
        <taxon>Oncorhynchus</taxon>
    </lineage>
</organism>
<dbReference type="GO" id="GO:0000902">
    <property type="term" value="P:cell morphogenesis"/>
    <property type="evidence" value="ECO:0007669"/>
    <property type="project" value="TreeGrafter"/>
</dbReference>
<feature type="domain" description="Cadherin" evidence="21">
    <location>
        <begin position="75"/>
        <end position="155"/>
    </location>
</feature>
<dbReference type="GO" id="GO:0007156">
    <property type="term" value="P:homophilic cell adhesion via plasma membrane adhesion molecules"/>
    <property type="evidence" value="ECO:0007669"/>
    <property type="project" value="InterPro"/>
</dbReference>
<reference evidence="22" key="2">
    <citation type="submission" date="2025-08" db="UniProtKB">
        <authorList>
            <consortium name="Ensembl"/>
        </authorList>
    </citation>
    <scope>IDENTIFICATION</scope>
</reference>
<keyword evidence="6" id="KW-0479">Metal-binding</keyword>
<dbReference type="InterPro" id="IPR039808">
    <property type="entry name" value="Cadherin"/>
</dbReference>
<evidence type="ECO:0000256" key="3">
    <source>
        <dbReference type="ARBA" id="ARBA00022475"/>
    </source>
</evidence>
<evidence type="ECO:0000256" key="10">
    <source>
        <dbReference type="ARBA" id="ARBA00022889"/>
    </source>
</evidence>
<evidence type="ECO:0000256" key="9">
    <source>
        <dbReference type="ARBA" id="ARBA00022837"/>
    </source>
</evidence>
<evidence type="ECO:0000256" key="1">
    <source>
        <dbReference type="ARBA" id="ARBA00004251"/>
    </source>
</evidence>
<dbReference type="GeneTree" id="ENSGT00940000158167"/>
<dbReference type="GO" id="GO:0044331">
    <property type="term" value="P:cell-cell adhesion mediated by cadherin"/>
    <property type="evidence" value="ECO:0007669"/>
    <property type="project" value="TreeGrafter"/>
</dbReference>
<dbReference type="FunFam" id="2.60.40.60:FF:000014">
    <property type="entry name" value="Cadherin 8"/>
    <property type="match status" value="1"/>
</dbReference>
<dbReference type="FunFam" id="2.60.40.60:FF:000017">
    <property type="entry name" value="Cadherin 24"/>
    <property type="match status" value="1"/>
</dbReference>
<evidence type="ECO:0000256" key="5">
    <source>
        <dbReference type="ARBA" id="ARBA00022692"/>
    </source>
</evidence>
<dbReference type="Gene3D" id="4.10.900.10">
    <property type="entry name" value="TCF3-CBD (Catenin binding domain)"/>
    <property type="match status" value="1"/>
</dbReference>
<dbReference type="GO" id="GO:0016477">
    <property type="term" value="P:cell migration"/>
    <property type="evidence" value="ECO:0007669"/>
    <property type="project" value="TreeGrafter"/>
</dbReference>
<feature type="domain" description="Cadherin" evidence="21">
    <location>
        <begin position="380"/>
        <end position="484"/>
    </location>
</feature>
<dbReference type="GO" id="GO:0016342">
    <property type="term" value="C:catenin complex"/>
    <property type="evidence" value="ECO:0007669"/>
    <property type="project" value="TreeGrafter"/>
</dbReference>
<evidence type="ECO:0000256" key="18">
    <source>
        <dbReference type="RuleBase" id="RU003318"/>
    </source>
</evidence>
<evidence type="ECO:0000256" key="13">
    <source>
        <dbReference type="ARBA" id="ARBA00023136"/>
    </source>
</evidence>
<keyword evidence="11" id="KW-0965">Cell junction</keyword>
<reference evidence="22" key="3">
    <citation type="submission" date="2025-09" db="UniProtKB">
        <authorList>
            <consortium name="Ensembl"/>
        </authorList>
    </citation>
    <scope>IDENTIFICATION</scope>
</reference>
<evidence type="ECO:0000256" key="15">
    <source>
        <dbReference type="ARBA" id="ARBA00037319"/>
    </source>
</evidence>
<dbReference type="GO" id="GO:0005509">
    <property type="term" value="F:calcium ion binding"/>
    <property type="evidence" value="ECO:0007669"/>
    <property type="project" value="UniProtKB-UniRule"/>
</dbReference>
<evidence type="ECO:0000256" key="14">
    <source>
        <dbReference type="ARBA" id="ARBA00023180"/>
    </source>
</evidence>
<proteinExistence type="predicted"/>
<keyword evidence="14" id="KW-0325">Glycoprotein</keyword>
<dbReference type="FunFam" id="2.60.40.60:FF:000009">
    <property type="entry name" value="Cadherin 24"/>
    <property type="match status" value="1"/>
</dbReference>
<dbReference type="GO" id="GO:0045296">
    <property type="term" value="F:cadherin binding"/>
    <property type="evidence" value="ECO:0007669"/>
    <property type="project" value="TreeGrafter"/>
</dbReference>
<evidence type="ECO:0000256" key="16">
    <source>
        <dbReference type="ARBA" id="ARBA00040456"/>
    </source>
</evidence>
<evidence type="ECO:0000256" key="11">
    <source>
        <dbReference type="ARBA" id="ARBA00022949"/>
    </source>
</evidence>
<evidence type="ECO:0000256" key="8">
    <source>
        <dbReference type="ARBA" id="ARBA00022737"/>
    </source>
</evidence>
<dbReference type="Pfam" id="PF00028">
    <property type="entry name" value="Cadherin"/>
    <property type="match status" value="5"/>
</dbReference>
<protein>
    <recommendedName>
        <fullName evidence="16">Cadherin-20</fullName>
    </recommendedName>
</protein>
<dbReference type="AlphaFoldDB" id="A0AAZ3SWT4"/>
<evidence type="ECO:0000256" key="6">
    <source>
        <dbReference type="ARBA" id="ARBA00022723"/>
    </source>
</evidence>
<keyword evidence="8" id="KW-0677">Repeat</keyword>
<dbReference type="CDD" id="cd11304">
    <property type="entry name" value="Cadherin_repeat"/>
    <property type="match status" value="5"/>
</dbReference>
<keyword evidence="5 18" id="KW-0812">Transmembrane</keyword>
<evidence type="ECO:0000256" key="17">
    <source>
        <dbReference type="PROSITE-ProRule" id="PRU00043"/>
    </source>
</evidence>
<evidence type="ECO:0000256" key="4">
    <source>
        <dbReference type="ARBA" id="ARBA00022685"/>
    </source>
</evidence>
<evidence type="ECO:0000256" key="19">
    <source>
        <dbReference type="SAM" id="Phobius"/>
    </source>
</evidence>
<keyword evidence="10 18" id="KW-0130">Cell adhesion</keyword>
<dbReference type="InterPro" id="IPR020894">
    <property type="entry name" value="Cadherin_CS"/>
</dbReference>
<keyword evidence="7 20" id="KW-0732">Signal</keyword>
<dbReference type="SUPFAM" id="SSF49313">
    <property type="entry name" value="Cadherin-like"/>
    <property type="match status" value="5"/>
</dbReference>
<dbReference type="FunFam" id="2.60.40.60:FF:000008">
    <property type="entry name" value="Cadherin 24"/>
    <property type="match status" value="1"/>
</dbReference>
<dbReference type="Pfam" id="PF01049">
    <property type="entry name" value="CADH_Y-type_LIR"/>
    <property type="match status" value="1"/>
</dbReference>
<dbReference type="Proteomes" id="UP000694402">
    <property type="component" value="Unassembled WGS sequence"/>
</dbReference>
<dbReference type="GO" id="GO:0002009">
    <property type="term" value="P:morphogenesis of an epithelium"/>
    <property type="evidence" value="ECO:0007669"/>
    <property type="project" value="UniProtKB-ARBA"/>
</dbReference>
<keyword evidence="4" id="KW-0165">Cleavage on pair of basic residues</keyword>
<reference evidence="23" key="1">
    <citation type="journal article" date="2018" name="PLoS ONE">
        <title>Chinook salmon (Oncorhynchus tshawytscha) genome and transcriptome.</title>
        <authorList>
            <person name="Christensen K.A."/>
            <person name="Leong J.S."/>
            <person name="Sakhrani D."/>
            <person name="Biagi C.A."/>
            <person name="Minkley D.R."/>
            <person name="Withler R.E."/>
            <person name="Rondeau E.B."/>
            <person name="Koop B.F."/>
            <person name="Devlin R.H."/>
        </authorList>
    </citation>
    <scope>NUCLEOTIDE SEQUENCE [LARGE SCALE GENOMIC DNA]</scope>
</reference>
<dbReference type="PROSITE" id="PS50268">
    <property type="entry name" value="CADHERIN_2"/>
    <property type="match status" value="5"/>
</dbReference>
<dbReference type="GO" id="GO:0034332">
    <property type="term" value="P:adherens junction organization"/>
    <property type="evidence" value="ECO:0007669"/>
    <property type="project" value="TreeGrafter"/>
</dbReference>
<evidence type="ECO:0000256" key="7">
    <source>
        <dbReference type="ARBA" id="ARBA00022729"/>
    </source>
</evidence>
<evidence type="ECO:0000256" key="20">
    <source>
        <dbReference type="SAM" id="SignalP"/>
    </source>
</evidence>
<dbReference type="PROSITE" id="PS00232">
    <property type="entry name" value="CADHERIN_1"/>
    <property type="match status" value="2"/>
</dbReference>
<comment type="function">
    <text evidence="15">Cadherins are calcium-dependent cell adhesion proteins. They preferentially interact with themselves in a homophilic manner in connecting cells; cadherins may thus contribute to the sorting of heterogeneous cell types.</text>
</comment>
<dbReference type="PANTHER" id="PTHR24027">
    <property type="entry name" value="CADHERIN-23"/>
    <property type="match status" value="1"/>
</dbReference>
<dbReference type="InterPro" id="IPR000233">
    <property type="entry name" value="Cadherin_Y-type_LIR"/>
</dbReference>
<dbReference type="GO" id="GO:0016339">
    <property type="term" value="P:calcium-dependent cell-cell adhesion via plasma membrane cell adhesion molecules"/>
    <property type="evidence" value="ECO:0007669"/>
    <property type="project" value="TreeGrafter"/>
</dbReference>
<evidence type="ECO:0000259" key="21">
    <source>
        <dbReference type="PROSITE" id="PS50268"/>
    </source>
</evidence>
<dbReference type="Ensembl" id="ENSOTST00005158009.1">
    <property type="protein sequence ID" value="ENSOTSP00005157602.1"/>
    <property type="gene ID" value="ENSOTSG00005017877.2"/>
</dbReference>
<feature type="domain" description="Cadherin" evidence="21">
    <location>
        <begin position="265"/>
        <end position="379"/>
    </location>
</feature>
<feature type="chain" id="PRO_5044209386" description="Cadherin-20" evidence="20">
    <location>
        <begin position="29"/>
        <end position="799"/>
    </location>
</feature>
<keyword evidence="3" id="KW-1003">Cell membrane</keyword>
<dbReference type="InterPro" id="IPR015919">
    <property type="entry name" value="Cadherin-like_sf"/>
</dbReference>
<evidence type="ECO:0000256" key="2">
    <source>
        <dbReference type="ARBA" id="ARBA00004536"/>
    </source>
</evidence>
<accession>A0AAZ3SWT4</accession>
<feature type="domain" description="Cadherin" evidence="21">
    <location>
        <begin position="484"/>
        <end position="606"/>
    </location>
</feature>
<feature type="signal peptide" evidence="20">
    <location>
        <begin position="1"/>
        <end position="28"/>
    </location>
</feature>
<dbReference type="GO" id="GO:0005912">
    <property type="term" value="C:adherens junction"/>
    <property type="evidence" value="ECO:0007669"/>
    <property type="project" value="UniProtKB-SubCell"/>
</dbReference>
<dbReference type="SMART" id="SM00112">
    <property type="entry name" value="CA"/>
    <property type="match status" value="5"/>
</dbReference>
<keyword evidence="13 19" id="KW-0472">Membrane</keyword>
<evidence type="ECO:0000313" key="22">
    <source>
        <dbReference type="Ensembl" id="ENSOTSP00005157602.1"/>
    </source>
</evidence>
<keyword evidence="12 19" id="KW-1133">Transmembrane helix</keyword>